<evidence type="ECO:0000256" key="4">
    <source>
        <dbReference type="ARBA" id="ARBA00022692"/>
    </source>
</evidence>
<dbReference type="InterPro" id="IPR058533">
    <property type="entry name" value="Cation_efflux_TM"/>
</dbReference>
<dbReference type="Gene3D" id="3.30.70.1350">
    <property type="entry name" value="Cation efflux protein, cytoplasmic domain"/>
    <property type="match status" value="1"/>
</dbReference>
<evidence type="ECO:0000256" key="7">
    <source>
        <dbReference type="SAM" id="Phobius"/>
    </source>
</evidence>
<feature type="domain" description="Cation efflux protein transmembrane" evidence="8">
    <location>
        <begin position="27"/>
        <end position="219"/>
    </location>
</feature>
<accession>A0A8H2M926</accession>
<comment type="similarity">
    <text evidence="2">Belongs to the cation diffusion facilitator (CDF) transporter (TC 2.A.4) family.</text>
</comment>
<dbReference type="Gene3D" id="1.20.1510.10">
    <property type="entry name" value="Cation efflux protein transmembrane domain"/>
    <property type="match status" value="1"/>
</dbReference>
<dbReference type="NCBIfam" id="TIGR01297">
    <property type="entry name" value="CDF"/>
    <property type="match status" value="1"/>
</dbReference>
<keyword evidence="6 7" id="KW-0472">Membrane</keyword>
<organism evidence="10 11">
    <name type="scientific">Urinicoccus massiliensis</name>
    <dbReference type="NCBI Taxonomy" id="1723382"/>
    <lineage>
        <taxon>Bacteria</taxon>
        <taxon>Bacillati</taxon>
        <taxon>Bacillota</taxon>
        <taxon>Tissierellia</taxon>
        <taxon>Tissierellales</taxon>
        <taxon>Peptoniphilaceae</taxon>
        <taxon>Urinicoccus</taxon>
    </lineage>
</organism>
<evidence type="ECO:0000256" key="2">
    <source>
        <dbReference type="ARBA" id="ARBA00008114"/>
    </source>
</evidence>
<dbReference type="InterPro" id="IPR050291">
    <property type="entry name" value="CDF_Transporter"/>
</dbReference>
<keyword evidence="4 7" id="KW-0812">Transmembrane</keyword>
<dbReference type="GO" id="GO:0016020">
    <property type="term" value="C:membrane"/>
    <property type="evidence" value="ECO:0007669"/>
    <property type="project" value="UniProtKB-SubCell"/>
</dbReference>
<gene>
    <name evidence="10" type="primary">fieF</name>
    <name evidence="10" type="ORF">NCTC13150_01970</name>
</gene>
<keyword evidence="5 7" id="KW-1133">Transmembrane helix</keyword>
<dbReference type="GO" id="GO:0008324">
    <property type="term" value="F:monoatomic cation transmembrane transporter activity"/>
    <property type="evidence" value="ECO:0007669"/>
    <property type="project" value="InterPro"/>
</dbReference>
<protein>
    <submittedName>
        <fullName evidence="10">Ferrous-iron efflux pump FieF</fullName>
    </submittedName>
</protein>
<name>A0A8H2M926_9FIRM</name>
<dbReference type="InterPro" id="IPR002524">
    <property type="entry name" value="Cation_efflux"/>
</dbReference>
<dbReference type="Pfam" id="PF16916">
    <property type="entry name" value="ZT_dimer"/>
    <property type="match status" value="1"/>
</dbReference>
<dbReference type="SUPFAM" id="SSF160240">
    <property type="entry name" value="Cation efflux protein cytoplasmic domain-like"/>
    <property type="match status" value="1"/>
</dbReference>
<evidence type="ECO:0000256" key="3">
    <source>
        <dbReference type="ARBA" id="ARBA00022448"/>
    </source>
</evidence>
<proteinExistence type="inferred from homology"/>
<feature type="domain" description="Cation efflux protein cytoplasmic" evidence="9">
    <location>
        <begin position="224"/>
        <end position="299"/>
    </location>
</feature>
<comment type="caution">
    <text evidence="10">The sequence shown here is derived from an EMBL/GenBank/DDBJ whole genome shotgun (WGS) entry which is preliminary data.</text>
</comment>
<dbReference type="FunFam" id="1.20.1510.10:FF:000006">
    <property type="entry name" value="Divalent cation efflux transporter"/>
    <property type="match status" value="1"/>
</dbReference>
<evidence type="ECO:0000256" key="5">
    <source>
        <dbReference type="ARBA" id="ARBA00022989"/>
    </source>
</evidence>
<dbReference type="SUPFAM" id="SSF161111">
    <property type="entry name" value="Cation efflux protein transmembrane domain-like"/>
    <property type="match status" value="1"/>
</dbReference>
<dbReference type="EMBL" id="CAACYI010000001">
    <property type="protein sequence ID" value="VFB17377.1"/>
    <property type="molecule type" value="Genomic_DNA"/>
</dbReference>
<evidence type="ECO:0000259" key="8">
    <source>
        <dbReference type="Pfam" id="PF01545"/>
    </source>
</evidence>
<feature type="transmembrane region" description="Helical" evidence="7">
    <location>
        <begin position="123"/>
        <end position="143"/>
    </location>
</feature>
<keyword evidence="3" id="KW-0813">Transport</keyword>
<dbReference type="InterPro" id="IPR036837">
    <property type="entry name" value="Cation_efflux_CTD_sf"/>
</dbReference>
<evidence type="ECO:0000256" key="1">
    <source>
        <dbReference type="ARBA" id="ARBA00004141"/>
    </source>
</evidence>
<dbReference type="AlphaFoldDB" id="A0A8H2M926"/>
<reference evidence="10 11" key="1">
    <citation type="submission" date="2019-02" db="EMBL/GenBank/DDBJ databases">
        <authorList>
            <consortium name="Pathogen Informatics"/>
        </authorList>
    </citation>
    <scope>NUCLEOTIDE SEQUENCE [LARGE SCALE GENOMIC DNA]</scope>
    <source>
        <strain evidence="10 11">3012STDY7089603</strain>
    </source>
</reference>
<evidence type="ECO:0000259" key="9">
    <source>
        <dbReference type="Pfam" id="PF16916"/>
    </source>
</evidence>
<dbReference type="InterPro" id="IPR027469">
    <property type="entry name" value="Cation_efflux_TMD_sf"/>
</dbReference>
<feature type="transmembrane region" description="Helical" evidence="7">
    <location>
        <begin position="93"/>
        <end position="111"/>
    </location>
</feature>
<evidence type="ECO:0000313" key="10">
    <source>
        <dbReference type="EMBL" id="VFB17377.1"/>
    </source>
</evidence>
<keyword evidence="11" id="KW-1185">Reference proteome</keyword>
<dbReference type="PANTHER" id="PTHR43840">
    <property type="entry name" value="MITOCHONDRIAL METAL TRANSPORTER 1-RELATED"/>
    <property type="match status" value="1"/>
</dbReference>
<dbReference type="PANTHER" id="PTHR43840:SF50">
    <property type="entry name" value="MANGANESE EFFLUX SYSTEM PROTEIN MNES"/>
    <property type="match status" value="1"/>
</dbReference>
<comment type="subcellular location">
    <subcellularLocation>
        <location evidence="1">Membrane</location>
        <topology evidence="1">Multi-pass membrane protein</topology>
    </subcellularLocation>
</comment>
<dbReference type="Proteomes" id="UP000377798">
    <property type="component" value="Unassembled WGS sequence"/>
</dbReference>
<dbReference type="InterPro" id="IPR027470">
    <property type="entry name" value="Cation_efflux_CTD"/>
</dbReference>
<dbReference type="RefSeq" id="WP_131749918.1">
    <property type="nucleotide sequence ID" value="NZ_CAACYI010000001.1"/>
</dbReference>
<evidence type="ECO:0000313" key="11">
    <source>
        <dbReference type="Proteomes" id="UP000377798"/>
    </source>
</evidence>
<sequence length="384" mass="42312">MIQWVLKKGRLGGKDENRTKISLLAGLVGLVSNGFLTIVKLSIGHFSGSVSVLADAMNNLMDSTSSIITIAGAHFADKPPDEDHPQGHGRVEYVTGLIISCFVIVVGLQFSKTSIERIINPEKIHFTLLTFILLVLSIGVKFWQAHFNKKVGEAIDSTPLKATAADSLGDCLVTGVVLASMLLDTLTDLAIDGLVGLVVSILIIKSGWELISETMSILIGQGPSRGTYQELKQRMMTYDHVQGVHDIIFNSFGPEKTIVVLDAEFPSTMSLLEVHKIVDRAEREISVAMDIHLIIHVDPVGETSPFEREIMALVDGFIQEKEGVDSYHDLTLVADEKAIYLDLTVLGSHYPDQESRDRVREDLVQELEEKYPGYKALVNIDLKY</sequence>
<evidence type="ECO:0000256" key="6">
    <source>
        <dbReference type="ARBA" id="ARBA00023136"/>
    </source>
</evidence>
<feature type="transmembrane region" description="Helical" evidence="7">
    <location>
        <begin position="21"/>
        <end position="43"/>
    </location>
</feature>
<dbReference type="Pfam" id="PF01545">
    <property type="entry name" value="Cation_efflux"/>
    <property type="match status" value="1"/>
</dbReference>